<dbReference type="AlphaFoldDB" id="A0A8X7CJ00"/>
<dbReference type="Proteomes" id="UP000886998">
    <property type="component" value="Unassembled WGS sequence"/>
</dbReference>
<proteinExistence type="predicted"/>
<evidence type="ECO:0000313" key="2">
    <source>
        <dbReference type="Proteomes" id="UP000886998"/>
    </source>
</evidence>
<reference evidence="1" key="1">
    <citation type="submission" date="2020-08" db="EMBL/GenBank/DDBJ databases">
        <title>Multicomponent nature underlies the extraordinary mechanical properties of spider dragline silk.</title>
        <authorList>
            <person name="Kono N."/>
            <person name="Nakamura H."/>
            <person name="Mori M."/>
            <person name="Yoshida Y."/>
            <person name="Ohtoshi R."/>
            <person name="Malay A.D."/>
            <person name="Moran D.A.P."/>
            <person name="Tomita M."/>
            <person name="Numata K."/>
            <person name="Arakawa K."/>
        </authorList>
    </citation>
    <scope>NUCLEOTIDE SEQUENCE</scope>
</reference>
<feature type="non-terminal residue" evidence="1">
    <location>
        <position position="1"/>
    </location>
</feature>
<name>A0A8X7CJ00_9ARAC</name>
<dbReference type="EMBL" id="BMAV01018270">
    <property type="protein sequence ID" value="GFY70473.1"/>
    <property type="molecule type" value="Genomic_DNA"/>
</dbReference>
<accession>A0A8X7CJ00</accession>
<organism evidence="1 2">
    <name type="scientific">Trichonephila inaurata madagascariensis</name>
    <dbReference type="NCBI Taxonomy" id="2747483"/>
    <lineage>
        <taxon>Eukaryota</taxon>
        <taxon>Metazoa</taxon>
        <taxon>Ecdysozoa</taxon>
        <taxon>Arthropoda</taxon>
        <taxon>Chelicerata</taxon>
        <taxon>Arachnida</taxon>
        <taxon>Araneae</taxon>
        <taxon>Araneomorphae</taxon>
        <taxon>Entelegynae</taxon>
        <taxon>Araneoidea</taxon>
        <taxon>Nephilidae</taxon>
        <taxon>Trichonephila</taxon>
        <taxon>Trichonephila inaurata</taxon>
    </lineage>
</organism>
<keyword evidence="2" id="KW-1185">Reference proteome</keyword>
<protein>
    <submittedName>
        <fullName evidence="1">Uncharacterized protein</fullName>
    </submittedName>
</protein>
<comment type="caution">
    <text evidence="1">The sequence shown here is derived from an EMBL/GenBank/DDBJ whole genome shotgun (WGS) entry which is preliminary data.</text>
</comment>
<evidence type="ECO:0000313" key="1">
    <source>
        <dbReference type="EMBL" id="GFY70473.1"/>
    </source>
</evidence>
<gene>
    <name evidence="1" type="ORF">TNIN_26511</name>
</gene>
<sequence>NNQKGRMIMLTRLPSKYLPLDKNFSAKQGHLRSRTLS</sequence>